<dbReference type="SUPFAM" id="SSF53756">
    <property type="entry name" value="UDP-Glycosyltransferase/glycogen phosphorylase"/>
    <property type="match status" value="1"/>
</dbReference>
<dbReference type="Gene3D" id="3.40.50.2000">
    <property type="entry name" value="Glycogen Phosphorylase B"/>
    <property type="match status" value="2"/>
</dbReference>
<keyword evidence="3" id="KW-0808">Transferase</keyword>
<comment type="caution">
    <text evidence="3">The sequence shown here is derived from an EMBL/GenBank/DDBJ whole genome shotgun (WGS) entry which is preliminary data.</text>
</comment>
<gene>
    <name evidence="3" type="ORF">C0081_14550</name>
</gene>
<dbReference type="InterPro" id="IPR050194">
    <property type="entry name" value="Glycosyltransferase_grp1"/>
</dbReference>
<name>A0A2N5XNS9_9HYPH</name>
<feature type="domain" description="Glycosyltransferase subfamily 4-like N-terminal" evidence="2">
    <location>
        <begin position="17"/>
        <end position="171"/>
    </location>
</feature>
<dbReference type="GO" id="GO:0016757">
    <property type="term" value="F:glycosyltransferase activity"/>
    <property type="evidence" value="ECO:0007669"/>
    <property type="project" value="InterPro"/>
</dbReference>
<feature type="domain" description="Glycosyl transferase family 1" evidence="1">
    <location>
        <begin position="188"/>
        <end position="347"/>
    </location>
</feature>
<keyword evidence="4" id="KW-1185">Reference proteome</keyword>
<dbReference type="RefSeq" id="WP_101534569.1">
    <property type="nucleotide sequence ID" value="NZ_PKUQ01000031.1"/>
</dbReference>
<accession>A0A2N5XNS9</accession>
<organism evidence="3 4">
    <name type="scientific">Cohaesibacter celericrescens</name>
    <dbReference type="NCBI Taxonomy" id="2067669"/>
    <lineage>
        <taxon>Bacteria</taxon>
        <taxon>Pseudomonadati</taxon>
        <taxon>Pseudomonadota</taxon>
        <taxon>Alphaproteobacteria</taxon>
        <taxon>Hyphomicrobiales</taxon>
        <taxon>Cohaesibacteraceae</taxon>
    </lineage>
</organism>
<evidence type="ECO:0000259" key="1">
    <source>
        <dbReference type="Pfam" id="PF00534"/>
    </source>
</evidence>
<evidence type="ECO:0000313" key="3">
    <source>
        <dbReference type="EMBL" id="PLW76135.1"/>
    </source>
</evidence>
<evidence type="ECO:0000259" key="2">
    <source>
        <dbReference type="Pfam" id="PF13439"/>
    </source>
</evidence>
<dbReference type="InterPro" id="IPR001296">
    <property type="entry name" value="Glyco_trans_1"/>
</dbReference>
<dbReference type="EMBL" id="PKUQ01000031">
    <property type="protein sequence ID" value="PLW76135.1"/>
    <property type="molecule type" value="Genomic_DNA"/>
</dbReference>
<dbReference type="InterPro" id="IPR028098">
    <property type="entry name" value="Glyco_trans_4-like_N"/>
</dbReference>
<dbReference type="CDD" id="cd03819">
    <property type="entry name" value="GT4_WavL-like"/>
    <property type="match status" value="1"/>
</dbReference>
<protein>
    <submittedName>
        <fullName evidence="3">Glycosyl transferase</fullName>
    </submittedName>
</protein>
<dbReference type="Pfam" id="PF13439">
    <property type="entry name" value="Glyco_transf_4"/>
    <property type="match status" value="1"/>
</dbReference>
<dbReference type="OrthoDB" id="5147801at2"/>
<evidence type="ECO:0000313" key="4">
    <source>
        <dbReference type="Proteomes" id="UP000234881"/>
    </source>
</evidence>
<dbReference type="AlphaFoldDB" id="A0A2N5XNS9"/>
<dbReference type="Pfam" id="PF00534">
    <property type="entry name" value="Glycos_transf_1"/>
    <property type="match status" value="1"/>
</dbReference>
<dbReference type="PANTHER" id="PTHR45947">
    <property type="entry name" value="SULFOQUINOVOSYL TRANSFERASE SQD2"/>
    <property type="match status" value="1"/>
</dbReference>
<sequence length="393" mass="42034">MTKAPTILQVVPWLDSGGVERGTVDIAAAIIQAGGRALVAGEAGRLVPQLHALGGELLPLTGRSKNPYVILHSNAKALEAMIHEHKVDLVHARSRAPAWSALIAARRTGVPFVTTYHGAYSQKGRIKAFYNSVMAKGDVVIANSHYTADLIASRRPEAKKRIVTIHRGVDMSAFDPAVVSADRVNQLRSQWGVDDRPVIILPSRLTRWKGQSFILPVVGALKQQGMAFQLVLIGDDQGRESYMAELDALIAQYDLHDCVKRVGHCSDMAAAYTVSDLVIVPSQDAETFGRSAAEALAMGKITLVGDLGAQPEVAAPPSGVSAEGWIAKVIRHDDSDGWQKAIASALAQDKGIIANSAPLARQHVEAHFSLDSMGHDTLAIYDGLIGSCLAEDK</sequence>
<dbReference type="Proteomes" id="UP000234881">
    <property type="component" value="Unassembled WGS sequence"/>
</dbReference>
<dbReference type="PANTHER" id="PTHR45947:SF3">
    <property type="entry name" value="SULFOQUINOVOSYL TRANSFERASE SQD2"/>
    <property type="match status" value="1"/>
</dbReference>
<proteinExistence type="predicted"/>
<reference evidence="3 4" key="1">
    <citation type="submission" date="2018-01" db="EMBL/GenBank/DDBJ databases">
        <title>The draft genome sequence of Cohaesibacter sp. H1304.</title>
        <authorList>
            <person name="Wang N.-N."/>
            <person name="Du Z.-J."/>
        </authorList>
    </citation>
    <scope>NUCLEOTIDE SEQUENCE [LARGE SCALE GENOMIC DNA]</scope>
    <source>
        <strain evidence="3 4">H1304</strain>
    </source>
</reference>